<dbReference type="Pfam" id="PF04717">
    <property type="entry name" value="Phage_base_V"/>
    <property type="match status" value="1"/>
</dbReference>
<protein>
    <submittedName>
        <fullName evidence="2">VgrG-related protein</fullName>
    </submittedName>
</protein>
<gene>
    <name evidence="2" type="ORF">ETD83_37790</name>
</gene>
<evidence type="ECO:0000313" key="2">
    <source>
        <dbReference type="EMBL" id="TMQ89909.1"/>
    </source>
</evidence>
<dbReference type="InterPro" id="IPR037026">
    <property type="entry name" value="Vgr_OB-fold_dom_sf"/>
</dbReference>
<dbReference type="Gene3D" id="2.30.110.50">
    <property type="match status" value="1"/>
</dbReference>
<dbReference type="SUPFAM" id="SSF69279">
    <property type="entry name" value="Phage tail proteins"/>
    <property type="match status" value="1"/>
</dbReference>
<dbReference type="InterPro" id="IPR047702">
    <property type="entry name" value="VgrG-rel"/>
</dbReference>
<comment type="caution">
    <text evidence="2">The sequence shown here is derived from an EMBL/GenBank/DDBJ whole genome shotgun (WGS) entry which is preliminary data.</text>
</comment>
<dbReference type="NCBIfam" id="NF033848">
    <property type="entry name" value="VgrG_rel"/>
    <property type="match status" value="1"/>
</dbReference>
<dbReference type="Gene3D" id="3.55.50.10">
    <property type="entry name" value="Baseplate protein-like domains"/>
    <property type="match status" value="1"/>
</dbReference>
<reference evidence="2 3" key="1">
    <citation type="submission" date="2019-05" db="EMBL/GenBank/DDBJ databases">
        <title>Draft genome sequence of Actinomadura sp. 14C53.</title>
        <authorList>
            <person name="Saricaoglu S."/>
            <person name="Isik K."/>
        </authorList>
    </citation>
    <scope>NUCLEOTIDE SEQUENCE [LARGE SCALE GENOMIC DNA]</scope>
    <source>
        <strain evidence="2 3">14C53</strain>
    </source>
</reference>
<name>A0A5C4J356_9ACTN</name>
<dbReference type="Pfam" id="PF05954">
    <property type="entry name" value="Phage_GPD"/>
    <property type="match status" value="1"/>
</dbReference>
<dbReference type="Gene3D" id="2.40.50.230">
    <property type="entry name" value="Gp5 N-terminal domain"/>
    <property type="match status" value="1"/>
</dbReference>
<keyword evidence="3" id="KW-1185">Reference proteome</keyword>
<dbReference type="OrthoDB" id="1907165at2"/>
<evidence type="ECO:0000259" key="1">
    <source>
        <dbReference type="Pfam" id="PF04717"/>
    </source>
</evidence>
<evidence type="ECO:0000313" key="3">
    <source>
        <dbReference type="Proteomes" id="UP000309174"/>
    </source>
</evidence>
<feature type="domain" description="Gp5/Type VI secretion system Vgr protein OB-fold" evidence="1">
    <location>
        <begin position="379"/>
        <end position="451"/>
    </location>
</feature>
<dbReference type="Proteomes" id="UP000309174">
    <property type="component" value="Unassembled WGS sequence"/>
</dbReference>
<dbReference type="SUPFAM" id="SSF69255">
    <property type="entry name" value="gp5 N-terminal domain-like"/>
    <property type="match status" value="1"/>
</dbReference>
<dbReference type="AlphaFoldDB" id="A0A5C4J356"/>
<organism evidence="2 3">
    <name type="scientific">Actinomadura soli</name>
    <dbReference type="NCBI Taxonomy" id="2508997"/>
    <lineage>
        <taxon>Bacteria</taxon>
        <taxon>Bacillati</taxon>
        <taxon>Actinomycetota</taxon>
        <taxon>Actinomycetes</taxon>
        <taxon>Streptosporangiales</taxon>
        <taxon>Thermomonosporaceae</taxon>
        <taxon>Actinomadura</taxon>
    </lineage>
</organism>
<proteinExistence type="predicted"/>
<dbReference type="Gene3D" id="4.10.220.110">
    <property type="match status" value="1"/>
</dbReference>
<accession>A0A5C4J356</accession>
<dbReference type="EMBL" id="VCKW01000352">
    <property type="protein sequence ID" value="TMQ89909.1"/>
    <property type="molecule type" value="Genomic_DNA"/>
</dbReference>
<dbReference type="InterPro" id="IPR006531">
    <property type="entry name" value="Gp5/Vgr_OB"/>
</dbReference>
<sequence length="592" mass="63770">MVSYTNELQVTVDGRRLPSELESKLVEAWVDTSVNLPASFLLTFRDKERVLLADVRATLGSEVVLRALVVGEDGGRPLLTGEVTALEVDSDRTGKYTIVRGHDPGHRLLRNRRVVGYKEMTASDIARKLASQNGLKVDRIDRTLMKYDMITQANVTDWEFLTRLAQENGVELYFSPEGRFRYVEPTPAKSAPGKGAKAGSSPYVLQFGVNLLRLRAGVTASDQAGTVQVRGWDPKRKREFAEQAKAAESPELSIGLTGAAVTKAFGKAELVETGVPYETQAQARVAAKALAADVGSALAELEAEVHGDPRLRPGLPVAVNDVGRPFEGKYTVTSARHMFMSGEEYVTRLTVSGRQDRSLFGLVSGGSAASAARLPGVVSALVTDNDDPEREGRVRLRFPWLDKDYVSDWARVVQFGGKGGGGLLMPEVNDEVLVAFDRGALDHPYVIGGLYNGVDRPPRYQRMPVVAPRPGGKVNWRSVASRTGNRIELLDAPGRQGVTISSGDDLMSVTLRETGTRLAVTSNGSIDISGARAVMVSGGVVTVDARTRLDLRAPNVAVTGASIALTGVVQVQGNLNVNGLITQNFKPVMVIP</sequence>